<evidence type="ECO:0000256" key="6">
    <source>
        <dbReference type="ARBA" id="ARBA00022614"/>
    </source>
</evidence>
<dbReference type="InterPro" id="IPR032675">
    <property type="entry name" value="LRR_dom_sf"/>
</dbReference>
<keyword evidence="8" id="KW-0539">Nucleus</keyword>
<protein>
    <recommendedName>
        <fullName evidence="13">Leucine-rich repeat and WD repeat-containing protein 1</fullName>
    </recommendedName>
</protein>
<dbReference type="Pfam" id="PF23211">
    <property type="entry name" value="LRR_LRWD1"/>
    <property type="match status" value="1"/>
</dbReference>
<keyword evidence="5" id="KW-0963">Cytoplasm</keyword>
<evidence type="ECO:0000256" key="8">
    <source>
        <dbReference type="ARBA" id="ARBA00023242"/>
    </source>
</evidence>
<evidence type="ECO:0000256" key="2">
    <source>
        <dbReference type="ARBA" id="ARBA00004286"/>
    </source>
</evidence>
<comment type="subcellular location">
    <subcellularLocation>
        <location evidence="2">Chromosome</location>
    </subcellularLocation>
    <subcellularLocation>
        <location evidence="3">Cytoplasm</location>
        <location evidence="3">Cytoskeleton</location>
        <location evidence="3">Microtubule organizing center</location>
        <location evidence="3">Centrosome</location>
    </subcellularLocation>
    <subcellularLocation>
        <location evidence="1">Nucleus</location>
    </subcellularLocation>
</comment>
<dbReference type="SUPFAM" id="SSF50978">
    <property type="entry name" value="WD40 repeat-like"/>
    <property type="match status" value="1"/>
</dbReference>
<keyword evidence="4" id="KW-0158">Chromosome</keyword>
<dbReference type="InterPro" id="IPR001680">
    <property type="entry name" value="WD40_rpt"/>
</dbReference>
<feature type="domain" description="Leucine-rich repeat and WD repeat-containing protein 1 WD" evidence="10">
    <location>
        <begin position="263"/>
        <end position="596"/>
    </location>
</feature>
<evidence type="ECO:0000256" key="4">
    <source>
        <dbReference type="ARBA" id="ARBA00022454"/>
    </source>
</evidence>
<evidence type="ECO:0000313" key="11">
    <source>
        <dbReference type="EMBL" id="CAK8675811.1"/>
    </source>
</evidence>
<evidence type="ECO:0000259" key="10">
    <source>
        <dbReference type="Pfam" id="PF23215"/>
    </source>
</evidence>
<dbReference type="InterPro" id="IPR056363">
    <property type="entry name" value="LRR_LRWD1_dom"/>
</dbReference>
<dbReference type="InterPro" id="IPR052489">
    <property type="entry name" value="LRWD1"/>
</dbReference>
<evidence type="ECO:0000313" key="12">
    <source>
        <dbReference type="Proteomes" id="UP001642483"/>
    </source>
</evidence>
<dbReference type="PROSITE" id="PS51450">
    <property type="entry name" value="LRR"/>
    <property type="match status" value="2"/>
</dbReference>
<sequence>MASNVNHPAWKGKVDETFLKVITGVDSLAEIEDLQLCSLGLQNSHLESGVFNKLVSLEELNLSCNKLTKIPGDVVLKELKYLDISNNKVEDVEWLSKFSNLKDVDIYGNESVTIDDRYKIMFLLENLEKLDGKGVEEKEKIGNKFTLELLQRMENRWTRTFAQMLEKADTESKVNDVIKKFTTVSKETVRFGANSFKGFRLWRIETIAKQLVAFKITYPNCNYMKMLDGEITSSVSTSPTTLQKHKHVKGKEDQFKRKKLSVSGAETPLDYKPAIFLQCHSKEEGCDDFSTQVWCCAFEPDMNDPQKTTNRVATCGGDKVCVIDCNVGKVQSRFEQANEEFYTAAWTTISLGNHLSNILVAAGSLGFVHLIHVSQGINYGRIKAHSSPVQHVVFANTAPTHLLSADKKGFIYLIDIDIPTLPEYKFTIRKLMSFNGMDAIPLKLKTVKNYLLVGSETGFYFWKAQGLKSLHLSTDSKGKSILKNIPLSCEVTFPFVEEEDGMFDALEMITDEVVVTKCSLSGVIFLWHLSEVEDKLTSLRKSEKKVVEIQALAELKWASTKQCYMNISVCRKKCIIAAGDDMGHIWLYDVSTVINSNKTRADIPYVVIQPSNIVPYPVCTKPDGGMSTFLTVFYGKSVSVILKVVFAAENLF</sequence>
<dbReference type="Gene3D" id="2.130.10.10">
    <property type="entry name" value="YVTN repeat-like/Quinoprotein amine dehydrogenase"/>
    <property type="match status" value="1"/>
</dbReference>
<dbReference type="Gene3D" id="3.80.10.10">
    <property type="entry name" value="Ribonuclease Inhibitor"/>
    <property type="match status" value="1"/>
</dbReference>
<keyword evidence="6" id="KW-0433">Leucine-rich repeat</keyword>
<dbReference type="EMBL" id="CAWYQH010000024">
    <property type="protein sequence ID" value="CAK8675811.1"/>
    <property type="molecule type" value="Genomic_DNA"/>
</dbReference>
<evidence type="ECO:0008006" key="13">
    <source>
        <dbReference type="Google" id="ProtNLM"/>
    </source>
</evidence>
<gene>
    <name evidence="11" type="ORF">CVLEPA_LOCUS5346</name>
</gene>
<accession>A0ABP0F8T0</accession>
<proteinExistence type="predicted"/>
<dbReference type="InterPro" id="IPR056160">
    <property type="entry name" value="WD_LRWD1"/>
</dbReference>
<dbReference type="InterPro" id="IPR001611">
    <property type="entry name" value="Leu-rich_rpt"/>
</dbReference>
<evidence type="ECO:0000256" key="5">
    <source>
        <dbReference type="ARBA" id="ARBA00022490"/>
    </source>
</evidence>
<dbReference type="SUPFAM" id="SSF52075">
    <property type="entry name" value="Outer arm dynein light chain 1"/>
    <property type="match status" value="1"/>
</dbReference>
<dbReference type="PANTHER" id="PTHR24370:SF10">
    <property type="entry name" value="LEUCINE-RICH REPEAT AND WD REPEAT-CONTAINING PROTEIN 1"/>
    <property type="match status" value="1"/>
</dbReference>
<reference evidence="11 12" key="1">
    <citation type="submission" date="2024-02" db="EMBL/GenBank/DDBJ databases">
        <authorList>
            <person name="Daric V."/>
            <person name="Darras S."/>
        </authorList>
    </citation>
    <scope>NUCLEOTIDE SEQUENCE [LARGE SCALE GENOMIC DNA]</scope>
</reference>
<name>A0ABP0F8T0_CLALP</name>
<evidence type="ECO:0000256" key="3">
    <source>
        <dbReference type="ARBA" id="ARBA00004300"/>
    </source>
</evidence>
<dbReference type="Proteomes" id="UP001642483">
    <property type="component" value="Unassembled WGS sequence"/>
</dbReference>
<organism evidence="11 12">
    <name type="scientific">Clavelina lepadiformis</name>
    <name type="common">Light-bulb sea squirt</name>
    <name type="synonym">Ascidia lepadiformis</name>
    <dbReference type="NCBI Taxonomy" id="159417"/>
    <lineage>
        <taxon>Eukaryota</taxon>
        <taxon>Metazoa</taxon>
        <taxon>Chordata</taxon>
        <taxon>Tunicata</taxon>
        <taxon>Ascidiacea</taxon>
        <taxon>Aplousobranchia</taxon>
        <taxon>Clavelinidae</taxon>
        <taxon>Clavelina</taxon>
    </lineage>
</organism>
<dbReference type="InterPro" id="IPR036322">
    <property type="entry name" value="WD40_repeat_dom_sf"/>
</dbReference>
<dbReference type="InterPro" id="IPR015943">
    <property type="entry name" value="WD40/YVTN_repeat-like_dom_sf"/>
</dbReference>
<dbReference type="PANTHER" id="PTHR24370">
    <property type="entry name" value="OPTICIN"/>
    <property type="match status" value="1"/>
</dbReference>
<comment type="caution">
    <text evidence="11">The sequence shown here is derived from an EMBL/GenBank/DDBJ whole genome shotgun (WGS) entry which is preliminary data.</text>
</comment>
<dbReference type="SMART" id="SM00320">
    <property type="entry name" value="WD40"/>
    <property type="match status" value="2"/>
</dbReference>
<evidence type="ECO:0000256" key="1">
    <source>
        <dbReference type="ARBA" id="ARBA00004123"/>
    </source>
</evidence>
<keyword evidence="12" id="KW-1185">Reference proteome</keyword>
<dbReference type="Pfam" id="PF23215">
    <property type="entry name" value="WD_LRWD1"/>
    <property type="match status" value="1"/>
</dbReference>
<evidence type="ECO:0000259" key="9">
    <source>
        <dbReference type="Pfam" id="PF23211"/>
    </source>
</evidence>
<keyword evidence="7" id="KW-0206">Cytoskeleton</keyword>
<feature type="domain" description="Leucine-rich repeat and WD repeat-containing protein 1 LRR" evidence="9">
    <location>
        <begin position="25"/>
        <end position="206"/>
    </location>
</feature>
<evidence type="ECO:0000256" key="7">
    <source>
        <dbReference type="ARBA" id="ARBA00023212"/>
    </source>
</evidence>